<keyword evidence="6" id="KW-1185">Reference proteome</keyword>
<evidence type="ECO:0000256" key="2">
    <source>
        <dbReference type="ARBA" id="ARBA00023125"/>
    </source>
</evidence>
<evidence type="ECO:0000313" key="5">
    <source>
        <dbReference type="EMBL" id="TWT88263.1"/>
    </source>
</evidence>
<gene>
    <name evidence="5" type="ORF">Mal64_17420</name>
</gene>
<reference evidence="5 6" key="1">
    <citation type="submission" date="2019-02" db="EMBL/GenBank/DDBJ databases">
        <title>Deep-cultivation of Planctomycetes and their phenomic and genomic characterization uncovers novel biology.</title>
        <authorList>
            <person name="Wiegand S."/>
            <person name="Jogler M."/>
            <person name="Boedeker C."/>
            <person name="Pinto D."/>
            <person name="Vollmers J."/>
            <person name="Rivas-Marin E."/>
            <person name="Kohn T."/>
            <person name="Peeters S.H."/>
            <person name="Heuer A."/>
            <person name="Rast P."/>
            <person name="Oberbeckmann S."/>
            <person name="Bunk B."/>
            <person name="Jeske O."/>
            <person name="Meyerdierks A."/>
            <person name="Storesund J.E."/>
            <person name="Kallscheuer N."/>
            <person name="Luecker S."/>
            <person name="Lage O.M."/>
            <person name="Pohl T."/>
            <person name="Merkel B.J."/>
            <person name="Hornburger P."/>
            <person name="Mueller R.-W."/>
            <person name="Bruemmer F."/>
            <person name="Labrenz M."/>
            <person name="Spormann A.M."/>
            <person name="Op Den Camp H."/>
            <person name="Overmann J."/>
            <person name="Amann R."/>
            <person name="Jetten M.S.M."/>
            <person name="Mascher T."/>
            <person name="Medema M.H."/>
            <person name="Devos D.P."/>
            <person name="Kaster A.-K."/>
            <person name="Ovreas L."/>
            <person name="Rohde M."/>
            <person name="Galperin M.Y."/>
            <person name="Jogler C."/>
        </authorList>
    </citation>
    <scope>NUCLEOTIDE SEQUENCE [LARGE SCALE GENOMIC DNA]</scope>
    <source>
        <strain evidence="5 6">Mal64</strain>
    </source>
</reference>
<evidence type="ECO:0000256" key="3">
    <source>
        <dbReference type="ARBA" id="ARBA00023163"/>
    </source>
</evidence>
<dbReference type="InterPro" id="IPR036388">
    <property type="entry name" value="WH-like_DNA-bd_sf"/>
</dbReference>
<dbReference type="Gene3D" id="1.10.10.10">
    <property type="entry name" value="Winged helix-like DNA-binding domain superfamily/Winged helix DNA-binding domain"/>
    <property type="match status" value="1"/>
</dbReference>
<evidence type="ECO:0000313" key="6">
    <source>
        <dbReference type="Proteomes" id="UP000315440"/>
    </source>
</evidence>
<feature type="domain" description="HTH luxR-type" evidence="4">
    <location>
        <begin position="209"/>
        <end position="274"/>
    </location>
</feature>
<name>A0A5C5ZPF1_9BACT</name>
<dbReference type="PANTHER" id="PTHR44688:SF16">
    <property type="entry name" value="DNA-BINDING TRANSCRIPTIONAL ACTIVATOR DEVR_DOSR"/>
    <property type="match status" value="1"/>
</dbReference>
<dbReference type="PROSITE" id="PS50043">
    <property type="entry name" value="HTH_LUXR_2"/>
    <property type="match status" value="1"/>
</dbReference>
<dbReference type="AlphaFoldDB" id="A0A5C5ZPF1"/>
<dbReference type="SUPFAM" id="SSF46894">
    <property type="entry name" value="C-terminal effector domain of the bipartite response regulators"/>
    <property type="match status" value="1"/>
</dbReference>
<comment type="caution">
    <text evidence="5">The sequence shown here is derived from an EMBL/GenBank/DDBJ whole genome shotgun (WGS) entry which is preliminary data.</text>
</comment>
<protein>
    <submittedName>
        <fullName evidence="5">Bacterial regulatory protein, luxR family</fullName>
    </submittedName>
</protein>
<dbReference type="PANTHER" id="PTHR44688">
    <property type="entry name" value="DNA-BINDING TRANSCRIPTIONAL ACTIVATOR DEVR_DOSR"/>
    <property type="match status" value="1"/>
</dbReference>
<dbReference type="SMART" id="SM00421">
    <property type="entry name" value="HTH_LUXR"/>
    <property type="match status" value="1"/>
</dbReference>
<proteinExistence type="predicted"/>
<dbReference type="InterPro" id="IPR016032">
    <property type="entry name" value="Sig_transdc_resp-reg_C-effctor"/>
</dbReference>
<dbReference type="PRINTS" id="PR00038">
    <property type="entry name" value="HTHLUXR"/>
</dbReference>
<sequence>MADSPPPPAAAVCETPPANLLDNGAAMDLLAVCLSTEGSRETRLKKLLVETLLRVPDAEALAISCNQWDTRERKLSLVYHKVAPRSSSEAERYEPLHAPELRSALNTFNDRLDDAIHAHADRPFSSLACDFVEDCGHDPEEWRRRFFDPMGVGEVRVFSRINSDNRMVSLSAPLLTGAPDLNESSQLLLRMVAKLIDATVGGEGLAELKSNRRFGLSKAQQPVFNLAIEGLTEKQIALRLHRSPHTIHSHLRSIYRNFKVNSRAELLALHLDSNLGK</sequence>
<keyword evidence="2" id="KW-0238">DNA-binding</keyword>
<keyword evidence="1" id="KW-0805">Transcription regulation</keyword>
<dbReference type="Proteomes" id="UP000315440">
    <property type="component" value="Unassembled WGS sequence"/>
</dbReference>
<dbReference type="Pfam" id="PF00196">
    <property type="entry name" value="GerE"/>
    <property type="match status" value="1"/>
</dbReference>
<dbReference type="CDD" id="cd06170">
    <property type="entry name" value="LuxR_C_like"/>
    <property type="match status" value="1"/>
</dbReference>
<dbReference type="InterPro" id="IPR000792">
    <property type="entry name" value="Tscrpt_reg_LuxR_C"/>
</dbReference>
<keyword evidence="3" id="KW-0804">Transcription</keyword>
<dbReference type="GO" id="GO:0003677">
    <property type="term" value="F:DNA binding"/>
    <property type="evidence" value="ECO:0007669"/>
    <property type="project" value="UniProtKB-KW"/>
</dbReference>
<dbReference type="EMBL" id="SJPQ01000002">
    <property type="protein sequence ID" value="TWT88263.1"/>
    <property type="molecule type" value="Genomic_DNA"/>
</dbReference>
<accession>A0A5C5ZPF1</accession>
<evidence type="ECO:0000256" key="1">
    <source>
        <dbReference type="ARBA" id="ARBA00023015"/>
    </source>
</evidence>
<dbReference type="GO" id="GO:0006355">
    <property type="term" value="P:regulation of DNA-templated transcription"/>
    <property type="evidence" value="ECO:0007669"/>
    <property type="project" value="InterPro"/>
</dbReference>
<evidence type="ECO:0000259" key="4">
    <source>
        <dbReference type="PROSITE" id="PS50043"/>
    </source>
</evidence>
<dbReference type="OrthoDB" id="252792at2"/>
<organism evidence="5 6">
    <name type="scientific">Pseudobythopirellula maris</name>
    <dbReference type="NCBI Taxonomy" id="2527991"/>
    <lineage>
        <taxon>Bacteria</taxon>
        <taxon>Pseudomonadati</taxon>
        <taxon>Planctomycetota</taxon>
        <taxon>Planctomycetia</taxon>
        <taxon>Pirellulales</taxon>
        <taxon>Lacipirellulaceae</taxon>
        <taxon>Pseudobythopirellula</taxon>
    </lineage>
</organism>